<proteinExistence type="predicted"/>
<name>A0A3L6ZUC6_9MICO</name>
<comment type="caution">
    <text evidence="1">The sequence shown here is derived from an EMBL/GenBank/DDBJ whole genome shotgun (WGS) entry which is preliminary data.</text>
</comment>
<dbReference type="SUPFAM" id="SSF160424">
    <property type="entry name" value="BH3703-like"/>
    <property type="match status" value="1"/>
</dbReference>
<protein>
    <recommendedName>
        <fullName evidence="3">DUF600 family protein</fullName>
    </recommendedName>
</protein>
<evidence type="ECO:0008006" key="3">
    <source>
        <dbReference type="Google" id="ProtNLM"/>
    </source>
</evidence>
<dbReference type="InterPro" id="IPR036170">
    <property type="entry name" value="YezG-like_sf"/>
</dbReference>
<sequence>MAVAIQGEQMERFRELGLAVYSALGEGDSHIEYRVSLVGLTGRIVALRYNPAGNLQDSAGRFFSAEVPSSADSAARALRELMFEPGKGTWFSAVVTVTAEGRASVSYNYDDEPEGPGGQGFDPVAYKIEFEKFPRDEAHTPEWLRQRLAEAVELNKKRAALPRDQWFD</sequence>
<evidence type="ECO:0000313" key="2">
    <source>
        <dbReference type="Proteomes" id="UP000275395"/>
    </source>
</evidence>
<evidence type="ECO:0000313" key="1">
    <source>
        <dbReference type="EMBL" id="RLP71255.1"/>
    </source>
</evidence>
<accession>A0A3L6ZUC6</accession>
<gene>
    <name evidence="1" type="ORF">D9V30_02255</name>
</gene>
<dbReference type="AlphaFoldDB" id="A0A3L6ZUC6"/>
<reference evidence="1 2" key="1">
    <citation type="submission" date="2018-10" db="EMBL/GenBank/DDBJ databases">
        <authorList>
            <person name="Li J."/>
        </authorList>
    </citation>
    <scope>NUCLEOTIDE SEQUENCE [LARGE SCALE GENOMIC DNA]</scope>
    <source>
        <strain evidence="1 2">JCM 30549</strain>
    </source>
</reference>
<dbReference type="EMBL" id="RCUW01000001">
    <property type="protein sequence ID" value="RLP71255.1"/>
    <property type="molecule type" value="Genomic_DNA"/>
</dbReference>
<organism evidence="1 2">
    <name type="scientific">Mycetocola reblochoni</name>
    <dbReference type="NCBI Taxonomy" id="331618"/>
    <lineage>
        <taxon>Bacteria</taxon>
        <taxon>Bacillati</taxon>
        <taxon>Actinomycetota</taxon>
        <taxon>Actinomycetes</taxon>
        <taxon>Micrococcales</taxon>
        <taxon>Microbacteriaceae</taxon>
        <taxon>Mycetocola</taxon>
    </lineage>
</organism>
<dbReference type="Proteomes" id="UP000275395">
    <property type="component" value="Unassembled WGS sequence"/>
</dbReference>